<keyword evidence="3" id="KW-1185">Reference proteome</keyword>
<dbReference type="EMBL" id="PPGH01000024">
    <property type="protein sequence ID" value="PQJ96927.1"/>
    <property type="molecule type" value="Genomic_DNA"/>
</dbReference>
<keyword evidence="2" id="KW-0614">Plasmid</keyword>
<sequence length="167" mass="18868">MKEFLLLVFLFGLSSVVHAGLKCSDVTYGNENYHEKMEELAKIARLPDGYYSRYHEDFISRLCNGKNQDLDRLIDDGYIDAKEAQSIARVLGKKYKPKSRTELGKSYGYSREKFSDMGLCNACADNVAQYYTEKPNSKCGKLAKQALEGNPTSIEKLQSFPSYCTGK</sequence>
<gene>
    <name evidence="2" type="ORF">CXB77_05035</name>
</gene>
<feature type="signal peptide" evidence="1">
    <location>
        <begin position="1"/>
        <end position="19"/>
    </location>
</feature>
<dbReference type="RefSeq" id="WP_105073047.1">
    <property type="nucleotide sequence ID" value="NZ_JAFLKP010000107.1"/>
</dbReference>
<name>A0A2S7XT66_9GAMM</name>
<evidence type="ECO:0000313" key="3">
    <source>
        <dbReference type="Proteomes" id="UP000239936"/>
    </source>
</evidence>
<accession>A0A2S7XT66</accession>
<comment type="caution">
    <text evidence="2">The sequence shown here is derived from an EMBL/GenBank/DDBJ whole genome shotgun (WGS) entry which is preliminary data.</text>
</comment>
<reference evidence="2 3" key="1">
    <citation type="submission" date="2018-01" db="EMBL/GenBank/DDBJ databases">
        <title>The complete genome sequence of Chromatium okenii LaCa, a purple sulfur bacterium with a turbulent life.</title>
        <authorList>
            <person name="Luedin S.M."/>
            <person name="Liechti N."/>
            <person name="Storelli N."/>
            <person name="Danza F."/>
            <person name="Wittwer M."/>
            <person name="Pothier J.F."/>
            <person name="Tonolla M.A."/>
        </authorList>
    </citation>
    <scope>NUCLEOTIDE SEQUENCE [LARGE SCALE GENOMIC DNA]</scope>
    <source>
        <strain evidence="2 3">LaCa</strain>
        <plasmid evidence="2">pCok299</plasmid>
    </source>
</reference>
<geneLocation type="plasmid" evidence="2">
    <name>pCok299</name>
</geneLocation>
<keyword evidence="1" id="KW-0732">Signal</keyword>
<protein>
    <submittedName>
        <fullName evidence="2">Uncharacterized protein</fullName>
    </submittedName>
</protein>
<organism evidence="2 3">
    <name type="scientific">Chromatium okenii</name>
    <dbReference type="NCBI Taxonomy" id="61644"/>
    <lineage>
        <taxon>Bacteria</taxon>
        <taxon>Pseudomonadati</taxon>
        <taxon>Pseudomonadota</taxon>
        <taxon>Gammaproteobacteria</taxon>
        <taxon>Chromatiales</taxon>
        <taxon>Chromatiaceae</taxon>
        <taxon>Chromatium</taxon>
    </lineage>
</organism>
<dbReference type="Proteomes" id="UP000239936">
    <property type="component" value="Unassembled WGS sequence"/>
</dbReference>
<dbReference type="OrthoDB" id="6658368at2"/>
<proteinExistence type="predicted"/>
<evidence type="ECO:0000256" key="1">
    <source>
        <dbReference type="SAM" id="SignalP"/>
    </source>
</evidence>
<feature type="chain" id="PRO_5015417558" evidence="1">
    <location>
        <begin position="20"/>
        <end position="167"/>
    </location>
</feature>
<dbReference type="AlphaFoldDB" id="A0A2S7XT66"/>
<evidence type="ECO:0000313" key="2">
    <source>
        <dbReference type="EMBL" id="PQJ96927.1"/>
    </source>
</evidence>